<protein>
    <submittedName>
        <fullName evidence="1">Uncharacterized protein</fullName>
    </submittedName>
</protein>
<accession>N2C0H4</accession>
<dbReference type="EMBL" id="AGXC01000001">
    <property type="protein sequence ID" value="EMZ42674.1"/>
    <property type="molecule type" value="Genomic_DNA"/>
</dbReference>
<keyword evidence="2" id="KW-1185">Reference proteome</keyword>
<dbReference type="HOGENOM" id="CLU_2630487_0_0_11"/>
<dbReference type="AlphaFoldDB" id="N2C0H4"/>
<evidence type="ECO:0000313" key="2">
    <source>
        <dbReference type="Proteomes" id="UP000012651"/>
    </source>
</evidence>
<dbReference type="Proteomes" id="UP000012651">
    <property type="component" value="Unassembled WGS sequence"/>
</dbReference>
<gene>
    <name evidence="1" type="ORF">HMPREF1091_00232</name>
</gene>
<name>N2C0H4_9ACTN</name>
<dbReference type="PATRIC" id="fig|997872.3.peg.230"/>
<organism evidence="1 2">
    <name type="scientific">Atopobium minutum 10063974</name>
    <dbReference type="NCBI Taxonomy" id="997872"/>
    <lineage>
        <taxon>Bacteria</taxon>
        <taxon>Bacillati</taxon>
        <taxon>Actinomycetota</taxon>
        <taxon>Coriobacteriia</taxon>
        <taxon>Coriobacteriales</taxon>
        <taxon>Atopobiaceae</taxon>
        <taxon>Atopobium</taxon>
    </lineage>
</organism>
<comment type="caution">
    <text evidence="1">The sequence shown here is derived from an EMBL/GenBank/DDBJ whole genome shotgun (WGS) entry which is preliminary data.</text>
</comment>
<reference evidence="1 2" key="1">
    <citation type="submission" date="2013-03" db="EMBL/GenBank/DDBJ databases">
        <title>The Genome Sequence of Atopobium minutum 10063974.</title>
        <authorList>
            <consortium name="The Broad Institute Genome Sequencing Platform"/>
            <person name="Earl A."/>
            <person name="Ward D."/>
            <person name="Feldgarden M."/>
            <person name="Gevers D."/>
            <person name="Lambert T."/>
            <person name="Marvaud J.-C."/>
            <person name="Courvalin P."/>
            <person name="Walker B."/>
            <person name="Young S.K."/>
            <person name="Zeng Q."/>
            <person name="Gargeya S."/>
            <person name="Fitzgerald M."/>
            <person name="Haas B."/>
            <person name="Abouelleil A."/>
            <person name="Alvarado L."/>
            <person name="Arachchi H.M."/>
            <person name="Berlin A.M."/>
            <person name="Chapman S.B."/>
            <person name="Dewar J."/>
            <person name="Goldberg J."/>
            <person name="Griggs A."/>
            <person name="Gujja S."/>
            <person name="Hansen M."/>
            <person name="Howarth C."/>
            <person name="Imamovic A."/>
            <person name="Larimer J."/>
            <person name="McCowan C."/>
            <person name="Murphy C."/>
            <person name="Neiman D."/>
            <person name="Pearson M."/>
            <person name="Priest M."/>
            <person name="Roberts A."/>
            <person name="Saif S."/>
            <person name="Shea T."/>
            <person name="Sisk P."/>
            <person name="Sykes S."/>
            <person name="Wortman J."/>
            <person name="Nusbaum C."/>
            <person name="Birren B."/>
        </authorList>
    </citation>
    <scope>NUCLEOTIDE SEQUENCE [LARGE SCALE GENOMIC DNA]</scope>
    <source>
        <strain evidence="1 2">10063974</strain>
    </source>
</reference>
<evidence type="ECO:0000313" key="1">
    <source>
        <dbReference type="EMBL" id="EMZ42674.1"/>
    </source>
</evidence>
<proteinExistence type="predicted"/>
<sequence>MERIGKHKPKHLKAGSREQSPKMLLLVRVVLLVLSIAAASVPMPLGYGVQFAVGLAELLVDFKSTECKSQKQTCNHS</sequence>